<organism evidence="3 4">
    <name type="scientific">Dryococelus australis</name>
    <dbReference type="NCBI Taxonomy" id="614101"/>
    <lineage>
        <taxon>Eukaryota</taxon>
        <taxon>Metazoa</taxon>
        <taxon>Ecdysozoa</taxon>
        <taxon>Arthropoda</taxon>
        <taxon>Hexapoda</taxon>
        <taxon>Insecta</taxon>
        <taxon>Pterygota</taxon>
        <taxon>Neoptera</taxon>
        <taxon>Polyneoptera</taxon>
        <taxon>Phasmatodea</taxon>
        <taxon>Verophasmatodea</taxon>
        <taxon>Anareolatae</taxon>
        <taxon>Phasmatidae</taxon>
        <taxon>Eurycanthinae</taxon>
        <taxon>Dryococelus</taxon>
    </lineage>
</organism>
<keyword evidence="4" id="KW-1185">Reference proteome</keyword>
<dbReference type="SUPFAM" id="SSF46689">
    <property type="entry name" value="Homeodomain-like"/>
    <property type="match status" value="1"/>
</dbReference>
<feature type="region of interest" description="Disordered" evidence="2">
    <location>
        <begin position="292"/>
        <end position="368"/>
    </location>
</feature>
<evidence type="ECO:0000256" key="1">
    <source>
        <dbReference type="ARBA" id="ARBA00004123"/>
    </source>
</evidence>
<sequence>MPSEVGNDGRTIVPRDSKSQDTRQHKEGYDKIEQNLALESILTTSRMYNDNWQLEAGLGVSMSVECEETVNEIYTEKKKIVNPNRCSWTEENKARAVKALKDDKVPLSTAAKTFSVPRNTLRLRTDIQRAPNSSLSICFNGLKHPFNNEAEMVGKEWVRGFLIYKTQKVISQRGKRDVVSQTNCEKGETVSVMACVSAAGHYVPPLFVKKEQRQNDDYEIGMPPELPHSKEVVVEAQDEAEVVSPNQEPACVSPASSTSTAEGVVASMSNSQRNNFEELSPITITATCNAQTRKRKAGESRILTDPNFIQKLKEKNEAASNRPKRRNKRVGETGDLQENPPSSGIDRHRSPHAKILEPMRKSWSDPTGNRTRFALVVDDYKDDDINSNQEILTSDNALSNALCSVVPK</sequence>
<gene>
    <name evidence="3" type="ORF">PR048_027643</name>
</gene>
<feature type="region of interest" description="Disordered" evidence="2">
    <location>
        <begin position="245"/>
        <end position="272"/>
    </location>
</feature>
<reference evidence="3 4" key="1">
    <citation type="submission" date="2023-02" db="EMBL/GenBank/DDBJ databases">
        <title>LHISI_Scaffold_Assembly.</title>
        <authorList>
            <person name="Stuart O.P."/>
            <person name="Cleave R."/>
            <person name="Magrath M.J.L."/>
            <person name="Mikheyev A.S."/>
        </authorList>
    </citation>
    <scope>NUCLEOTIDE SEQUENCE [LARGE SCALE GENOMIC DNA]</scope>
    <source>
        <strain evidence="3">Daus_M_001</strain>
        <tissue evidence="3">Leg muscle</tissue>
    </source>
</reference>
<feature type="region of interest" description="Disordered" evidence="2">
    <location>
        <begin position="1"/>
        <end position="26"/>
    </location>
</feature>
<name>A0ABQ9GH21_9NEOP</name>
<evidence type="ECO:0000256" key="2">
    <source>
        <dbReference type="SAM" id="MobiDB-lite"/>
    </source>
</evidence>
<dbReference type="EMBL" id="JARBHB010000012">
    <property type="protein sequence ID" value="KAJ8871326.1"/>
    <property type="molecule type" value="Genomic_DNA"/>
</dbReference>
<accession>A0ABQ9GH21</accession>
<feature type="compositionally biased region" description="Basic and acidic residues" evidence="2">
    <location>
        <begin position="354"/>
        <end position="363"/>
    </location>
</feature>
<dbReference type="InterPro" id="IPR009057">
    <property type="entry name" value="Homeodomain-like_sf"/>
</dbReference>
<dbReference type="Gene3D" id="1.10.10.60">
    <property type="entry name" value="Homeodomain-like"/>
    <property type="match status" value="1"/>
</dbReference>
<proteinExistence type="predicted"/>
<protein>
    <recommendedName>
        <fullName evidence="5">HTH psq-type domain-containing protein</fullName>
    </recommendedName>
</protein>
<feature type="compositionally biased region" description="Polar residues" evidence="2">
    <location>
        <begin position="254"/>
        <end position="272"/>
    </location>
</feature>
<evidence type="ECO:0000313" key="4">
    <source>
        <dbReference type="Proteomes" id="UP001159363"/>
    </source>
</evidence>
<evidence type="ECO:0000313" key="3">
    <source>
        <dbReference type="EMBL" id="KAJ8871326.1"/>
    </source>
</evidence>
<comment type="subcellular location">
    <subcellularLocation>
        <location evidence="1">Nucleus</location>
    </subcellularLocation>
</comment>
<dbReference type="Proteomes" id="UP001159363">
    <property type="component" value="Chromosome 11"/>
</dbReference>
<evidence type="ECO:0008006" key="5">
    <source>
        <dbReference type="Google" id="ProtNLM"/>
    </source>
</evidence>
<comment type="caution">
    <text evidence="3">The sequence shown here is derived from an EMBL/GenBank/DDBJ whole genome shotgun (WGS) entry which is preliminary data.</text>
</comment>
<feature type="compositionally biased region" description="Basic and acidic residues" evidence="2">
    <location>
        <begin position="13"/>
        <end position="26"/>
    </location>
</feature>